<dbReference type="EMBL" id="JRYR02000001">
    <property type="protein sequence ID" value="OHX66841.1"/>
    <property type="molecule type" value="Genomic_DNA"/>
</dbReference>
<proteinExistence type="predicted"/>
<accession>A0A1S1Z0R6</accession>
<evidence type="ECO:0000313" key="2">
    <source>
        <dbReference type="EMBL" id="OHX66841.1"/>
    </source>
</evidence>
<evidence type="ECO:0000313" key="3">
    <source>
        <dbReference type="Proteomes" id="UP000179797"/>
    </source>
</evidence>
<evidence type="ECO:0000256" key="1">
    <source>
        <dbReference type="SAM" id="SignalP"/>
    </source>
</evidence>
<organism evidence="2 3">
    <name type="scientific">Flammeovirga pacifica</name>
    <dbReference type="NCBI Taxonomy" id="915059"/>
    <lineage>
        <taxon>Bacteria</taxon>
        <taxon>Pseudomonadati</taxon>
        <taxon>Bacteroidota</taxon>
        <taxon>Cytophagia</taxon>
        <taxon>Cytophagales</taxon>
        <taxon>Flammeovirgaceae</taxon>
        <taxon>Flammeovirga</taxon>
    </lineage>
</organism>
<feature type="chain" id="PRO_5010200337" evidence="1">
    <location>
        <begin position="21"/>
        <end position="132"/>
    </location>
</feature>
<keyword evidence="3" id="KW-1185">Reference proteome</keyword>
<protein>
    <submittedName>
        <fullName evidence="2">Uncharacterized protein</fullName>
    </submittedName>
</protein>
<comment type="caution">
    <text evidence="2">The sequence shown here is derived from an EMBL/GenBank/DDBJ whole genome shotgun (WGS) entry which is preliminary data.</text>
</comment>
<name>A0A1S1Z0R6_FLAPC</name>
<sequence>MKNLFLFSLLLVVCTFKSNAQDVISASSKERTLAKEITLETSYTQMSKFSKELYSYNNKNNRGGLKAVDLLKKEMNSTKRNSTLRQLDLQNSRYISEIKFDESVRQIHSNMKEQFGTEASVLQLEPKVFIWK</sequence>
<dbReference type="AlphaFoldDB" id="A0A1S1Z0R6"/>
<dbReference type="Proteomes" id="UP000179797">
    <property type="component" value="Unassembled WGS sequence"/>
</dbReference>
<dbReference type="RefSeq" id="WP_044222931.1">
    <property type="nucleotide sequence ID" value="NZ_JRYR02000001.1"/>
</dbReference>
<gene>
    <name evidence="2" type="ORF">NH26_10975</name>
</gene>
<reference evidence="2 3" key="1">
    <citation type="journal article" date="2012" name="Int. J. Syst. Evol. Microbiol.">
        <title>Flammeovirga pacifica sp. nov., isolated from deep-sea sediment.</title>
        <authorList>
            <person name="Xu H."/>
            <person name="Fu Y."/>
            <person name="Yang N."/>
            <person name="Ding Z."/>
            <person name="Lai Q."/>
            <person name="Zeng R."/>
        </authorList>
    </citation>
    <scope>NUCLEOTIDE SEQUENCE [LARGE SCALE GENOMIC DNA]</scope>
    <source>
        <strain evidence="3">DSM 24597 / LMG 26175 / WPAGA1</strain>
    </source>
</reference>
<feature type="signal peptide" evidence="1">
    <location>
        <begin position="1"/>
        <end position="20"/>
    </location>
</feature>
<dbReference type="OrthoDB" id="9835820at2"/>
<keyword evidence="1" id="KW-0732">Signal</keyword>